<dbReference type="Proteomes" id="UP001152523">
    <property type="component" value="Unassembled WGS sequence"/>
</dbReference>
<feature type="compositionally biased region" description="Basic and acidic residues" evidence="1">
    <location>
        <begin position="18"/>
        <end position="38"/>
    </location>
</feature>
<keyword evidence="3" id="KW-1185">Reference proteome</keyword>
<evidence type="ECO:0000313" key="3">
    <source>
        <dbReference type="Proteomes" id="UP001152523"/>
    </source>
</evidence>
<sequence>MHSGADVQVVSQGPRSPAGDDRPRSLHDLRPASLEHPKNTTHLRQRRTKAHQMAAAVDGFRSSIGAAVLYHSNSDHSILLSCSSDGQRTLYLRTPDDFRSVSQA</sequence>
<gene>
    <name evidence="2" type="ORF">CEPIT_LOCUS21624</name>
</gene>
<evidence type="ECO:0000256" key="1">
    <source>
        <dbReference type="SAM" id="MobiDB-lite"/>
    </source>
</evidence>
<feature type="region of interest" description="Disordered" evidence="1">
    <location>
        <begin position="1"/>
        <end position="47"/>
    </location>
</feature>
<name>A0AAV0E4L6_9ASTE</name>
<dbReference type="EMBL" id="CAMAPF010000299">
    <property type="protein sequence ID" value="CAH9116840.1"/>
    <property type="molecule type" value="Genomic_DNA"/>
</dbReference>
<evidence type="ECO:0000313" key="2">
    <source>
        <dbReference type="EMBL" id="CAH9116840.1"/>
    </source>
</evidence>
<comment type="caution">
    <text evidence="2">The sequence shown here is derived from an EMBL/GenBank/DDBJ whole genome shotgun (WGS) entry which is preliminary data.</text>
</comment>
<organism evidence="2 3">
    <name type="scientific">Cuscuta epithymum</name>
    <dbReference type="NCBI Taxonomy" id="186058"/>
    <lineage>
        <taxon>Eukaryota</taxon>
        <taxon>Viridiplantae</taxon>
        <taxon>Streptophyta</taxon>
        <taxon>Embryophyta</taxon>
        <taxon>Tracheophyta</taxon>
        <taxon>Spermatophyta</taxon>
        <taxon>Magnoliopsida</taxon>
        <taxon>eudicotyledons</taxon>
        <taxon>Gunneridae</taxon>
        <taxon>Pentapetalae</taxon>
        <taxon>asterids</taxon>
        <taxon>lamiids</taxon>
        <taxon>Solanales</taxon>
        <taxon>Convolvulaceae</taxon>
        <taxon>Cuscuteae</taxon>
        <taxon>Cuscuta</taxon>
        <taxon>Cuscuta subgen. Cuscuta</taxon>
    </lineage>
</organism>
<accession>A0AAV0E4L6</accession>
<proteinExistence type="predicted"/>
<reference evidence="2" key="1">
    <citation type="submission" date="2022-07" db="EMBL/GenBank/DDBJ databases">
        <authorList>
            <person name="Macas J."/>
            <person name="Novak P."/>
            <person name="Neumann P."/>
        </authorList>
    </citation>
    <scope>NUCLEOTIDE SEQUENCE</scope>
</reference>
<protein>
    <submittedName>
        <fullName evidence="2">Uncharacterized protein</fullName>
    </submittedName>
</protein>
<dbReference type="AlphaFoldDB" id="A0AAV0E4L6"/>